<dbReference type="Proteomes" id="UP000249819">
    <property type="component" value="Unassembled WGS sequence"/>
</dbReference>
<dbReference type="OrthoDB" id="1151160at2"/>
<comment type="caution">
    <text evidence="1">The sequence shown here is derived from an EMBL/GenBank/DDBJ whole genome shotgun (WGS) entry which is preliminary data.</text>
</comment>
<proteinExistence type="predicted"/>
<gene>
    <name evidence="1" type="ORF">CLV59_101338</name>
</gene>
<organism evidence="1 2">
    <name type="scientific">Chitinophaga dinghuensis</name>
    <dbReference type="NCBI Taxonomy" id="1539050"/>
    <lineage>
        <taxon>Bacteria</taxon>
        <taxon>Pseudomonadati</taxon>
        <taxon>Bacteroidota</taxon>
        <taxon>Chitinophagia</taxon>
        <taxon>Chitinophagales</taxon>
        <taxon>Chitinophagaceae</taxon>
        <taxon>Chitinophaga</taxon>
    </lineage>
</organism>
<evidence type="ECO:0000313" key="2">
    <source>
        <dbReference type="Proteomes" id="UP000249819"/>
    </source>
</evidence>
<sequence length="203" mass="22459">MKIIPAVLLGASLTLAGLTSQAQKIELAKGNLASILKGQTSINVQYTYDHMSVGKYDREQDYVSDRTATYNKKEAGRGDAWAKAWVGDRAQKFEPKFEELFNENSDFQITKDNSSKYTLIFHTTSTEPGYNVGVMRKNARIDAEVLLVETANPDKVLARITVEDAPGRTFGGYDFDTGGRISECYAVSGKKLAKFINKKAKKA</sequence>
<evidence type="ECO:0000313" key="1">
    <source>
        <dbReference type="EMBL" id="RAJ87580.1"/>
    </source>
</evidence>
<accession>A0A327WDZ0</accession>
<dbReference type="RefSeq" id="WP_111590261.1">
    <property type="nucleotide sequence ID" value="NZ_QLMA01000001.1"/>
</dbReference>
<keyword evidence="2" id="KW-1185">Reference proteome</keyword>
<reference evidence="1 2" key="1">
    <citation type="submission" date="2018-06" db="EMBL/GenBank/DDBJ databases">
        <title>Genomic Encyclopedia of Archaeal and Bacterial Type Strains, Phase II (KMG-II): from individual species to whole genera.</title>
        <authorList>
            <person name="Goeker M."/>
        </authorList>
    </citation>
    <scope>NUCLEOTIDE SEQUENCE [LARGE SCALE GENOMIC DNA]</scope>
    <source>
        <strain evidence="1 2">DSM 29821</strain>
    </source>
</reference>
<dbReference type="AlphaFoldDB" id="A0A327WDZ0"/>
<dbReference type="EMBL" id="QLMA01000001">
    <property type="protein sequence ID" value="RAJ87580.1"/>
    <property type="molecule type" value="Genomic_DNA"/>
</dbReference>
<name>A0A327WDZ0_9BACT</name>
<protein>
    <submittedName>
        <fullName evidence="1">Uncharacterized protein</fullName>
    </submittedName>
</protein>